<feature type="compositionally biased region" description="Basic and acidic residues" evidence="1">
    <location>
        <begin position="55"/>
        <end position="65"/>
    </location>
</feature>
<reference evidence="2" key="1">
    <citation type="submission" date="2020-05" db="EMBL/GenBank/DDBJ databases">
        <authorList>
            <person name="Zhu T."/>
            <person name="Keshari N."/>
            <person name="Lu X."/>
        </authorList>
    </citation>
    <scope>NUCLEOTIDE SEQUENCE</scope>
    <source>
        <strain evidence="2">NK1-12</strain>
    </source>
</reference>
<proteinExistence type="predicted"/>
<dbReference type="EMBL" id="CP053587">
    <property type="protein sequence ID" value="WNZ27011.1"/>
    <property type="molecule type" value="Genomic_DNA"/>
</dbReference>
<organism evidence="2">
    <name type="scientific">Leptolyngbya sp. NK1-12</name>
    <dbReference type="NCBI Taxonomy" id="2547451"/>
    <lineage>
        <taxon>Bacteria</taxon>
        <taxon>Bacillati</taxon>
        <taxon>Cyanobacteriota</taxon>
        <taxon>Cyanophyceae</taxon>
        <taxon>Leptolyngbyales</taxon>
        <taxon>Leptolyngbyaceae</taxon>
        <taxon>Leptolyngbya group</taxon>
        <taxon>Leptolyngbya</taxon>
    </lineage>
</organism>
<evidence type="ECO:0000313" key="2">
    <source>
        <dbReference type="EMBL" id="WNZ27011.1"/>
    </source>
</evidence>
<sequence>MLRIGMLLVGGAIVTAGAGLAILSVVATGAASSLGVLVSCVPTLPPEDEEQEQTEQEKEKSETSS</sequence>
<dbReference type="RefSeq" id="WP_316436605.1">
    <property type="nucleotide sequence ID" value="NZ_CP053587.1"/>
</dbReference>
<protein>
    <submittedName>
        <fullName evidence="2">Uncharacterized protein</fullName>
    </submittedName>
</protein>
<dbReference type="AlphaFoldDB" id="A0AA96WQD1"/>
<name>A0AA96WQD1_9CYAN</name>
<feature type="region of interest" description="Disordered" evidence="1">
    <location>
        <begin position="43"/>
        <end position="65"/>
    </location>
</feature>
<gene>
    <name evidence="2" type="ORF">HJG54_29270</name>
</gene>
<evidence type="ECO:0000256" key="1">
    <source>
        <dbReference type="SAM" id="MobiDB-lite"/>
    </source>
</evidence>
<accession>A0AA96WQD1</accession>